<dbReference type="InterPro" id="IPR054442">
    <property type="entry name" value="E217_Gp38-like"/>
</dbReference>
<evidence type="ECO:0000313" key="1">
    <source>
        <dbReference type="EMBL" id="QOV06245.1"/>
    </source>
</evidence>
<dbReference type="Proteomes" id="UP000593952">
    <property type="component" value="Segment"/>
</dbReference>
<sequence>MPQSILSSLFGKASFSAISEITNTPVWTGIKILNVEIDASSANSDQPSGINQHSEDIVLISLTQDDIRATKIIQPAVMKVTAICPNLSVYENVIAAFANVMQSFTISTKGVIARNMVVTEVTATQTPEMLSATQVEIVLFQGVAPKNASVYNPSQPSDTNTQSITIQSPDSVLTTVGNLFDTAITKIKGFMILELEGKNNNAIIVDVQNFPALIGWEIQQEFKHFCASEDKEYRRAFLFEVLKYAKVLKEGNEYELTTTALIENHLETWENIEKTFNGILRANGIEPETHADNPSYWEKVGERVAISAMAYMGAISDAVVSNAMPEE</sequence>
<organism evidence="1 2">
    <name type="scientific">Burkholderia phage Maja</name>
    <dbReference type="NCBI Taxonomy" id="2767571"/>
    <lineage>
        <taxon>Viruses</taxon>
        <taxon>Duplodnaviria</taxon>
        <taxon>Heunggongvirae</taxon>
        <taxon>Uroviricota</taxon>
        <taxon>Caudoviricetes</taxon>
        <taxon>Lindbergviridae</taxon>
        <taxon>Gladiolivirus</taxon>
        <taxon>Gladiolivirus maja</taxon>
    </lineage>
</organism>
<evidence type="ECO:0000313" key="2">
    <source>
        <dbReference type="Proteomes" id="UP000593952"/>
    </source>
</evidence>
<dbReference type="EMBL" id="MT708549">
    <property type="protein sequence ID" value="QOV06245.1"/>
    <property type="molecule type" value="Genomic_DNA"/>
</dbReference>
<name>A0A7S6R752_9CAUD</name>
<gene>
    <name evidence="1" type="ORF">CPT_Maja_025</name>
</gene>
<proteinExistence type="predicted"/>
<reference evidence="1 2" key="1">
    <citation type="submission" date="2020-07" db="EMBL/GenBank/DDBJ databases">
        <title>Complete genome sequence of Burkholderia gladioli phage Maja.</title>
        <authorList>
            <person name="Yu Z."/>
            <person name="Yao G.W."/>
            <person name="Guadalupe Vizoso-Pinto M."/>
            <person name="Sun L."/>
            <person name="Le T."/>
            <person name="Gonzalez C."/>
            <person name="Young R."/>
            <person name="Liu M."/>
        </authorList>
    </citation>
    <scope>NUCLEOTIDE SEQUENCE [LARGE SCALE GENOMIC DNA]</scope>
</reference>
<dbReference type="Pfam" id="PF22760">
    <property type="entry name" value="Gp38_E217"/>
    <property type="match status" value="1"/>
</dbReference>
<protein>
    <submittedName>
        <fullName evidence="1">Tape measure chaperone</fullName>
    </submittedName>
</protein>
<accession>A0A7S6R752</accession>
<keyword evidence="2" id="KW-1185">Reference proteome</keyword>